<accession>A0ACB5SBA3</accession>
<comment type="caution">
    <text evidence="1">The sequence shown here is derived from an EMBL/GenBank/DDBJ whole genome shotgun (WGS) entry which is preliminary data.</text>
</comment>
<evidence type="ECO:0000313" key="1">
    <source>
        <dbReference type="EMBL" id="GME33694.1"/>
    </source>
</evidence>
<evidence type="ECO:0000313" key="2">
    <source>
        <dbReference type="Proteomes" id="UP001165186"/>
    </source>
</evidence>
<gene>
    <name evidence="1" type="primary">g10393</name>
    <name evidence="1" type="ORF">NpPPO83_00010393</name>
</gene>
<organism evidence="1 2">
    <name type="scientific">Neofusicoccum parvum</name>
    <dbReference type="NCBI Taxonomy" id="310453"/>
    <lineage>
        <taxon>Eukaryota</taxon>
        <taxon>Fungi</taxon>
        <taxon>Dikarya</taxon>
        <taxon>Ascomycota</taxon>
        <taxon>Pezizomycotina</taxon>
        <taxon>Dothideomycetes</taxon>
        <taxon>Dothideomycetes incertae sedis</taxon>
        <taxon>Botryosphaeriales</taxon>
        <taxon>Botryosphaeriaceae</taxon>
        <taxon>Neofusicoccum</taxon>
    </lineage>
</organism>
<sequence>MAKPKDSAKAPKVKKPYHIKKADLHLDEYIEEQNSKNPALLLQRAVAHLKTSFQFKVYLGLQFVAVLAGYGQAMLIIGLLWAMVANTGKRKDGERNVNSVPSRRAGTCPIGRGTMAKPERKIQLVRIAHVYYRHKDWEKAHEFLQDFGFEECKRTDDKIYYRGYGREPFVYCLIKSDKDEFGGAGFVVESEEELNYASKILPDATEPYELKDAPGGGKCVTFKEPVDGFEWHLVYGQSPAPDERVLPTLTFNYPTEKHRPVGKFQRFEKKPAPVHKLGHFGLCVTDFNKAYEFYHTYFNIIDSELVHNEKGENVTVFSRLDRGKERVDHHCFFFFSGPRAPHVHHSSFETHDFDTQVLGHDWLRHKGYENCWGVGRHIMGSQIFDYWFDPSKFVLEHYVDGDLLDNEYPVNLTPASPDNLHVWGPDLPPTFLT</sequence>
<protein>
    <submittedName>
        <fullName evidence="1">Glyoxalase family protein</fullName>
    </submittedName>
</protein>
<name>A0ACB5SBA3_9PEZI</name>
<dbReference type="Proteomes" id="UP001165186">
    <property type="component" value="Unassembled WGS sequence"/>
</dbReference>
<keyword evidence="2" id="KW-1185">Reference proteome</keyword>
<reference evidence="1" key="1">
    <citation type="submission" date="2024-09" db="EMBL/GenBank/DDBJ databases">
        <title>Draft Genome Sequences of Neofusicoccum parvum.</title>
        <authorList>
            <person name="Ashida A."/>
            <person name="Camagna M."/>
            <person name="Tanaka A."/>
            <person name="Takemoto D."/>
        </authorList>
    </citation>
    <scope>NUCLEOTIDE SEQUENCE</scope>
    <source>
        <strain evidence="1">PPO83</strain>
    </source>
</reference>
<proteinExistence type="predicted"/>
<dbReference type="EMBL" id="BSXG01000065">
    <property type="protein sequence ID" value="GME33694.1"/>
    <property type="molecule type" value="Genomic_DNA"/>
</dbReference>